<reference evidence="6" key="1">
    <citation type="submission" date="2025-08" db="UniProtKB">
        <authorList>
            <consortium name="Ensembl"/>
        </authorList>
    </citation>
    <scope>IDENTIFICATION</scope>
</reference>
<dbReference type="Ensembl" id="ENSACCT00020024947.1">
    <property type="protein sequence ID" value="ENSACCP00020023887.1"/>
    <property type="gene ID" value="ENSACCG00020016405.1"/>
</dbReference>
<dbReference type="PANTHER" id="PTHR47368">
    <property type="entry name" value="NUMB"/>
    <property type="match status" value="1"/>
</dbReference>
<evidence type="ECO:0000256" key="1">
    <source>
        <dbReference type="ARBA" id="ARBA00022473"/>
    </source>
</evidence>
<dbReference type="Proteomes" id="UP000472275">
    <property type="component" value="Unassembled WGS sequence"/>
</dbReference>
<feature type="domain" description="PID" evidence="5">
    <location>
        <begin position="37"/>
        <end position="162"/>
    </location>
</feature>
<dbReference type="AlphaFoldDB" id="A0A663FJM5"/>
<evidence type="ECO:0000256" key="4">
    <source>
        <dbReference type="SAM" id="Phobius"/>
    </source>
</evidence>
<evidence type="ECO:0000313" key="7">
    <source>
        <dbReference type="Proteomes" id="UP000472275"/>
    </source>
</evidence>
<feature type="transmembrane region" description="Helical" evidence="4">
    <location>
        <begin position="556"/>
        <end position="573"/>
    </location>
</feature>
<evidence type="ECO:0000256" key="2">
    <source>
        <dbReference type="ARBA" id="ARBA00022553"/>
    </source>
</evidence>
<feature type="compositionally biased region" description="Gly residues" evidence="3">
    <location>
        <begin position="195"/>
        <end position="214"/>
    </location>
</feature>
<dbReference type="GO" id="GO:0019221">
    <property type="term" value="P:cytokine-mediated signaling pathway"/>
    <property type="evidence" value="ECO:0007669"/>
    <property type="project" value="Ensembl"/>
</dbReference>
<keyword evidence="4" id="KW-1133">Transmembrane helix</keyword>
<dbReference type="InParanoid" id="A0A663FJM5"/>
<keyword evidence="1" id="KW-0217">Developmental protein</keyword>
<dbReference type="FunFam" id="2.30.29.30:FF:000031">
    <property type="entry name" value="protein numb isoform X1"/>
    <property type="match status" value="1"/>
</dbReference>
<dbReference type="GO" id="GO:0021849">
    <property type="term" value="P:neuroblast division in subventricular zone"/>
    <property type="evidence" value="ECO:0007669"/>
    <property type="project" value="Ensembl"/>
</dbReference>
<dbReference type="SUPFAM" id="SSF50729">
    <property type="entry name" value="PH domain-like"/>
    <property type="match status" value="1"/>
</dbReference>
<dbReference type="InterPro" id="IPR016698">
    <property type="entry name" value="Numb/numb-like"/>
</dbReference>
<dbReference type="GO" id="GO:0034332">
    <property type="term" value="P:adherens junction organization"/>
    <property type="evidence" value="ECO:0007669"/>
    <property type="project" value="Ensembl"/>
</dbReference>
<dbReference type="PANTHER" id="PTHR47368:SF4">
    <property type="entry name" value="NUMB-LIKE PROTEIN"/>
    <property type="match status" value="1"/>
</dbReference>
<feature type="region of interest" description="Disordered" evidence="3">
    <location>
        <begin position="167"/>
        <end position="218"/>
    </location>
</feature>
<dbReference type="GO" id="GO:0050769">
    <property type="term" value="P:positive regulation of neurogenesis"/>
    <property type="evidence" value="ECO:0007669"/>
    <property type="project" value="Ensembl"/>
</dbReference>
<dbReference type="GO" id="GO:0005737">
    <property type="term" value="C:cytoplasm"/>
    <property type="evidence" value="ECO:0007669"/>
    <property type="project" value="Ensembl"/>
</dbReference>
<keyword evidence="4" id="KW-0812">Transmembrane</keyword>
<feature type="compositionally biased region" description="Pro residues" evidence="3">
    <location>
        <begin position="540"/>
        <end position="551"/>
    </location>
</feature>
<evidence type="ECO:0000256" key="3">
    <source>
        <dbReference type="SAM" id="MobiDB-lite"/>
    </source>
</evidence>
<dbReference type="InterPro" id="IPR006020">
    <property type="entry name" value="PTB/PI_dom"/>
</dbReference>
<feature type="region of interest" description="Disordered" evidence="3">
    <location>
        <begin position="262"/>
        <end position="373"/>
    </location>
</feature>
<sequence>MNKLRQSLRRKKPAYVPEAARPHQWQADEEAVRRGKCSFPVRYLGHAEVDESRGMHVCEEAVKKLKASGRKAVKSVLWVSADGLRVVDDKTKDLLVDQTIEKVSFCAPDRNFDKAFSYICRDGTTRRWICHCFLALKDSGERLSHAVGCAFAACLERKQRREKECGLTAAFDTSRPPRHPTRAPSAPPTKNGHLTGTGDGGVAHGWGGRGGGGSQCAIPRRHAPLEQLVRQGSFRGFPSLSRQNSPFKRQLSLRLNELPSTLQRRDGGQAQGPGEGPTGVGDGINDLCSQIDASFACPPPPPQYRGPQQYPHTPSPASWAEGGAPGPPHHHRTPSEAERWLEEVSKAAMAQQQGGGGTGPPAPPPPLGYEGAHPAIFMPPPPIPGGLYPSAVPVVGITPSQMVANIFCAAAAPPKTNPPFAPPGVLTPPRPLGPPETTPDPFEVQWAALGAKPPPPKTFEIELGGGGQPPFLNGGGPDSPPALSLGGVPSAPSCRVGGVPVPLWKAGEGGVPIPPPGGWGGPPTPLGGCGCGGGGSLLPSGPPPPQSPGGEEPPPPILFCCVFWFCFFFIYFLT</sequence>
<feature type="compositionally biased region" description="Gly residues" evidence="3">
    <location>
        <begin position="269"/>
        <end position="282"/>
    </location>
</feature>
<dbReference type="Pfam" id="PF06311">
    <property type="entry name" value="NumbF"/>
    <property type="match status" value="1"/>
</dbReference>
<keyword evidence="7" id="KW-1185">Reference proteome</keyword>
<reference evidence="6" key="2">
    <citation type="submission" date="2025-09" db="UniProtKB">
        <authorList>
            <consortium name="Ensembl"/>
        </authorList>
    </citation>
    <scope>IDENTIFICATION</scope>
</reference>
<proteinExistence type="predicted"/>
<protein>
    <submittedName>
        <fullName evidence="6">NUMB like endocytic adaptor protein</fullName>
    </submittedName>
</protein>
<dbReference type="Gene3D" id="2.30.29.30">
    <property type="entry name" value="Pleckstrin-homology domain (PH domain)/Phosphotyrosine-binding domain (PTB)"/>
    <property type="match status" value="1"/>
</dbReference>
<name>A0A663FJM5_AQUCH</name>
<accession>A0A663FJM5</accession>
<dbReference type="GO" id="GO:0007409">
    <property type="term" value="P:axonogenesis"/>
    <property type="evidence" value="ECO:0007669"/>
    <property type="project" value="Ensembl"/>
</dbReference>
<dbReference type="CDD" id="cd01268">
    <property type="entry name" value="PTB_Numb"/>
    <property type="match status" value="1"/>
</dbReference>
<dbReference type="GO" id="GO:0021670">
    <property type="term" value="P:lateral ventricle development"/>
    <property type="evidence" value="ECO:0007669"/>
    <property type="project" value="Ensembl"/>
</dbReference>
<evidence type="ECO:0000259" key="5">
    <source>
        <dbReference type="PROSITE" id="PS01179"/>
    </source>
</evidence>
<dbReference type="SMART" id="SM00462">
    <property type="entry name" value="PTB"/>
    <property type="match status" value="1"/>
</dbReference>
<feature type="compositionally biased region" description="Basic and acidic residues" evidence="3">
    <location>
        <begin position="333"/>
        <end position="345"/>
    </location>
</feature>
<dbReference type="GeneTree" id="ENSGT00940000160957"/>
<dbReference type="InterPro" id="IPR010449">
    <property type="entry name" value="Numb_domain"/>
</dbReference>
<dbReference type="InterPro" id="IPR011993">
    <property type="entry name" value="PH-like_dom_sf"/>
</dbReference>
<keyword evidence="4" id="KW-0472">Membrane</keyword>
<dbReference type="Pfam" id="PF00640">
    <property type="entry name" value="PID"/>
    <property type="match status" value="1"/>
</dbReference>
<keyword evidence="2" id="KW-0597">Phosphoprotein</keyword>
<dbReference type="PROSITE" id="PS01179">
    <property type="entry name" value="PID"/>
    <property type="match status" value="1"/>
</dbReference>
<evidence type="ECO:0000313" key="6">
    <source>
        <dbReference type="Ensembl" id="ENSACCP00020023887.1"/>
    </source>
</evidence>
<organism evidence="6 7">
    <name type="scientific">Aquila chrysaetos chrysaetos</name>
    <dbReference type="NCBI Taxonomy" id="223781"/>
    <lineage>
        <taxon>Eukaryota</taxon>
        <taxon>Metazoa</taxon>
        <taxon>Chordata</taxon>
        <taxon>Craniata</taxon>
        <taxon>Vertebrata</taxon>
        <taxon>Euteleostomi</taxon>
        <taxon>Archelosauria</taxon>
        <taxon>Archosauria</taxon>
        <taxon>Dinosauria</taxon>
        <taxon>Saurischia</taxon>
        <taxon>Theropoda</taxon>
        <taxon>Coelurosauria</taxon>
        <taxon>Aves</taxon>
        <taxon>Neognathae</taxon>
        <taxon>Neoaves</taxon>
        <taxon>Telluraves</taxon>
        <taxon>Accipitrimorphae</taxon>
        <taxon>Accipitriformes</taxon>
        <taxon>Accipitridae</taxon>
        <taxon>Accipitrinae</taxon>
        <taxon>Aquila</taxon>
    </lineage>
</organism>
<feature type="region of interest" description="Disordered" evidence="3">
    <location>
        <begin position="530"/>
        <end position="551"/>
    </location>
</feature>